<dbReference type="AlphaFoldDB" id="A0A543CEJ2"/>
<dbReference type="Proteomes" id="UP000316096">
    <property type="component" value="Unassembled WGS sequence"/>
</dbReference>
<proteinExistence type="predicted"/>
<feature type="domain" description="Histidine kinase/HSP90-like ATPase" evidence="2">
    <location>
        <begin position="24"/>
        <end position="129"/>
    </location>
</feature>
<keyword evidence="1" id="KW-0723">Serine/threonine-protein kinase</keyword>
<reference evidence="3 4" key="1">
    <citation type="submission" date="2019-06" db="EMBL/GenBank/DDBJ databases">
        <title>Sequencing the genomes of 1000 actinobacteria strains.</title>
        <authorList>
            <person name="Klenk H.-P."/>
        </authorList>
    </citation>
    <scope>NUCLEOTIDE SEQUENCE [LARGE SCALE GENOMIC DNA]</scope>
    <source>
        <strain evidence="3 4">DSM 102200</strain>
    </source>
</reference>
<keyword evidence="3" id="KW-0808">Transferase</keyword>
<dbReference type="InterPro" id="IPR036890">
    <property type="entry name" value="HATPase_C_sf"/>
</dbReference>
<keyword evidence="4" id="KW-1185">Reference proteome</keyword>
<dbReference type="Pfam" id="PF13581">
    <property type="entry name" value="HATPase_c_2"/>
    <property type="match status" value="1"/>
</dbReference>
<evidence type="ECO:0000256" key="1">
    <source>
        <dbReference type="ARBA" id="ARBA00022527"/>
    </source>
</evidence>
<evidence type="ECO:0000313" key="3">
    <source>
        <dbReference type="EMBL" id="TQL95430.1"/>
    </source>
</evidence>
<dbReference type="RefSeq" id="WP_141953606.1">
    <property type="nucleotide sequence ID" value="NZ_VFOZ01000001.1"/>
</dbReference>
<comment type="caution">
    <text evidence="3">The sequence shown here is derived from an EMBL/GenBank/DDBJ whole genome shotgun (WGS) entry which is preliminary data.</text>
</comment>
<dbReference type="Gene3D" id="3.30.565.10">
    <property type="entry name" value="Histidine kinase-like ATPase, C-terminal domain"/>
    <property type="match status" value="1"/>
</dbReference>
<organism evidence="3 4">
    <name type="scientific">Actinoallomurus bryophytorum</name>
    <dbReference type="NCBI Taxonomy" id="1490222"/>
    <lineage>
        <taxon>Bacteria</taxon>
        <taxon>Bacillati</taxon>
        <taxon>Actinomycetota</taxon>
        <taxon>Actinomycetes</taxon>
        <taxon>Streptosporangiales</taxon>
        <taxon>Thermomonosporaceae</taxon>
        <taxon>Actinoallomurus</taxon>
    </lineage>
</organism>
<keyword evidence="3" id="KW-0418">Kinase</keyword>
<protein>
    <submittedName>
        <fullName evidence="3">Histidine kinase-like protein</fullName>
    </submittedName>
</protein>
<gene>
    <name evidence="3" type="ORF">FB559_0933</name>
</gene>
<dbReference type="InterPro" id="IPR003594">
    <property type="entry name" value="HATPase_dom"/>
</dbReference>
<name>A0A543CEJ2_9ACTN</name>
<evidence type="ECO:0000313" key="4">
    <source>
        <dbReference type="Proteomes" id="UP000316096"/>
    </source>
</evidence>
<accession>A0A543CEJ2</accession>
<dbReference type="OrthoDB" id="4284922at2"/>
<dbReference type="InterPro" id="IPR050267">
    <property type="entry name" value="Anti-sigma-factor_SerPK"/>
</dbReference>
<dbReference type="EMBL" id="VFOZ01000001">
    <property type="protein sequence ID" value="TQL95430.1"/>
    <property type="molecule type" value="Genomic_DNA"/>
</dbReference>
<sequence>MDEPGIAQLRDYRLPLPPHAIASRQAHKVLEWALLGWQVRDSPADDAHIVLGELVTNALTHSMDVFTLALRLHGDQILIEVRDCADATPEVMRPDDLAVNGRGMFLVDALSKEWGIRPERGGGKTVWARISR</sequence>
<dbReference type="PANTHER" id="PTHR35526">
    <property type="entry name" value="ANTI-SIGMA-F FACTOR RSBW-RELATED"/>
    <property type="match status" value="1"/>
</dbReference>
<dbReference type="CDD" id="cd16936">
    <property type="entry name" value="HATPase_RsbW-like"/>
    <property type="match status" value="1"/>
</dbReference>
<evidence type="ECO:0000259" key="2">
    <source>
        <dbReference type="Pfam" id="PF13581"/>
    </source>
</evidence>
<dbReference type="GO" id="GO:0004674">
    <property type="term" value="F:protein serine/threonine kinase activity"/>
    <property type="evidence" value="ECO:0007669"/>
    <property type="project" value="UniProtKB-KW"/>
</dbReference>
<dbReference type="SUPFAM" id="SSF55874">
    <property type="entry name" value="ATPase domain of HSP90 chaperone/DNA topoisomerase II/histidine kinase"/>
    <property type="match status" value="1"/>
</dbReference>
<dbReference type="PANTHER" id="PTHR35526:SF3">
    <property type="entry name" value="ANTI-SIGMA-F FACTOR RSBW"/>
    <property type="match status" value="1"/>
</dbReference>